<feature type="region of interest" description="Disordered" evidence="1">
    <location>
        <begin position="602"/>
        <end position="725"/>
    </location>
</feature>
<organism evidence="2 3">
    <name type="scientific">Dunaliella salina</name>
    <name type="common">Green alga</name>
    <name type="synonym">Protococcus salinus</name>
    <dbReference type="NCBI Taxonomy" id="3046"/>
    <lineage>
        <taxon>Eukaryota</taxon>
        <taxon>Viridiplantae</taxon>
        <taxon>Chlorophyta</taxon>
        <taxon>core chlorophytes</taxon>
        <taxon>Chlorophyceae</taxon>
        <taxon>CS clade</taxon>
        <taxon>Chlamydomonadales</taxon>
        <taxon>Dunaliellaceae</taxon>
        <taxon>Dunaliella</taxon>
    </lineage>
</organism>
<feature type="compositionally biased region" description="Basic residues" evidence="1">
    <location>
        <begin position="613"/>
        <end position="629"/>
    </location>
</feature>
<accession>A0ABQ7H4W8</accession>
<comment type="caution">
    <text evidence="2">The sequence shown here is derived from an EMBL/GenBank/DDBJ whole genome shotgun (WGS) entry which is preliminary data.</text>
</comment>
<feature type="compositionally biased region" description="Basic and acidic residues" evidence="1">
    <location>
        <begin position="315"/>
        <end position="333"/>
    </location>
</feature>
<gene>
    <name evidence="2" type="ORF">DUNSADRAFT_10338</name>
</gene>
<reference evidence="2" key="1">
    <citation type="submission" date="2017-08" db="EMBL/GenBank/DDBJ databases">
        <authorList>
            <person name="Polle J.E."/>
            <person name="Barry K."/>
            <person name="Cushman J."/>
            <person name="Schmutz J."/>
            <person name="Tran D."/>
            <person name="Hathwaick L.T."/>
            <person name="Yim W.C."/>
            <person name="Jenkins J."/>
            <person name="Mckie-Krisberg Z.M."/>
            <person name="Prochnik S."/>
            <person name="Lindquist E."/>
            <person name="Dockter R.B."/>
            <person name="Adam C."/>
            <person name="Molina H."/>
            <person name="Bunkerborg J."/>
            <person name="Jin E."/>
            <person name="Buchheim M."/>
            <person name="Magnuson J."/>
        </authorList>
    </citation>
    <scope>NUCLEOTIDE SEQUENCE</scope>
    <source>
        <strain evidence="2">CCAP 19/18</strain>
    </source>
</reference>
<keyword evidence="3" id="KW-1185">Reference proteome</keyword>
<evidence type="ECO:0000256" key="1">
    <source>
        <dbReference type="SAM" id="MobiDB-lite"/>
    </source>
</evidence>
<sequence>MSMNAQSGRNGYRGDVSVPQQQHLVGPTQPNEQEKKPPVLIECAADRHIAVEFSDIFKELTKTLQNVSDVNLDDYKALAELIENLYAQKFMAWRRSLKSNFLMFSVGAKDQVLPAKVGKSLPNKPELDEKELKLVYDILQLMAAARFHLMTEKDWDLSLNEDFKFYLPVEINFSFFEQNLLSRFWASDAERTEMRRVLSDVSDKMLVFHRGIGVAEDTGMFFQEKLDLLVEYCVVEPVKAAWEQYRTYLPAMFQKEQVSYKRSNANSWARSPSKGSAAAPNQHANDLTEAGSPRAAPHTPEANQRRGMNSDDEEQAPKKKEEPHRKRNTIVERRSLRILMPSASQVFAKAFKQIKLQEPMFKEVVVVYRTSPQGRAAAKPTNRPGFGKDNTTRLRHILNRRNVHIKYFHDIPMADIEAIFPDKIVYSKNISRISMIVQAVIAFVAAIATMWQAGALSLQTLWSVLTLVSVRAGQMYSRMQFERSRVMQEMVNILYDKMLDAQEGVLSMLLEDMAEQQLKEAVIAYMLLLSAQTSMTEEDLDIRCENFLEHTYANNCKIDFAVEDTLPQLVEWGLVKDGIRRGIQRAHSNAFSEDRYSHISEKTVVSTDSTRAPPHKQSRGPAHKIKKTFKNIFQNDGTTAKAHSRGTPRASESGALPTVPSSARTSMNGAPSLAAASTASAKPRPSESGALPAGPVAPSAAPKMPAPPVPQRPRELAREREVTVS</sequence>
<dbReference type="PANTHER" id="PTHR33645:SF11">
    <property type="entry name" value="AMINOPEPTIDASE (DUF3754)"/>
    <property type="match status" value="1"/>
</dbReference>
<name>A0ABQ7H4W8_DUNSA</name>
<feature type="region of interest" description="Disordered" evidence="1">
    <location>
        <begin position="1"/>
        <end position="36"/>
    </location>
</feature>
<dbReference type="EMBL" id="MU069473">
    <property type="protein sequence ID" value="KAF5841901.1"/>
    <property type="molecule type" value="Genomic_DNA"/>
</dbReference>
<feature type="compositionally biased region" description="Basic and acidic residues" evidence="1">
    <location>
        <begin position="712"/>
        <end position="725"/>
    </location>
</feature>
<dbReference type="Proteomes" id="UP000815325">
    <property type="component" value="Unassembled WGS sequence"/>
</dbReference>
<protein>
    <recommendedName>
        <fullName evidence="4">SMODS and SLOG-associating 2TM effector domain-containing protein</fullName>
    </recommendedName>
</protein>
<evidence type="ECO:0000313" key="2">
    <source>
        <dbReference type="EMBL" id="KAF5841901.1"/>
    </source>
</evidence>
<evidence type="ECO:0000313" key="3">
    <source>
        <dbReference type="Proteomes" id="UP000815325"/>
    </source>
</evidence>
<dbReference type="PANTHER" id="PTHR33645">
    <property type="entry name" value="AMINOPEPTIDASE (DUF3754)"/>
    <property type="match status" value="1"/>
</dbReference>
<feature type="compositionally biased region" description="Polar residues" evidence="1">
    <location>
        <begin position="659"/>
        <end position="669"/>
    </location>
</feature>
<feature type="compositionally biased region" description="Polar residues" evidence="1">
    <location>
        <begin position="264"/>
        <end position="274"/>
    </location>
</feature>
<feature type="compositionally biased region" description="Low complexity" evidence="1">
    <location>
        <begin position="670"/>
        <end position="683"/>
    </location>
</feature>
<evidence type="ECO:0008006" key="4">
    <source>
        <dbReference type="Google" id="ProtNLM"/>
    </source>
</evidence>
<feature type="region of interest" description="Disordered" evidence="1">
    <location>
        <begin position="264"/>
        <end position="333"/>
    </location>
</feature>
<proteinExistence type="predicted"/>
<feature type="compositionally biased region" description="Polar residues" evidence="1">
    <location>
        <begin position="18"/>
        <end position="31"/>
    </location>
</feature>
<dbReference type="InterPro" id="IPR022227">
    <property type="entry name" value="DUF3754"/>
</dbReference>
<dbReference type="Pfam" id="PF12576">
    <property type="entry name" value="DUF3754"/>
    <property type="match status" value="1"/>
</dbReference>